<feature type="transmembrane region" description="Helical" evidence="5">
    <location>
        <begin position="20"/>
        <end position="42"/>
    </location>
</feature>
<organism evidence="7 8">
    <name type="scientific">Orrella marina</name>
    <dbReference type="NCBI Taxonomy" id="2163011"/>
    <lineage>
        <taxon>Bacteria</taxon>
        <taxon>Pseudomonadati</taxon>
        <taxon>Pseudomonadota</taxon>
        <taxon>Betaproteobacteria</taxon>
        <taxon>Burkholderiales</taxon>
        <taxon>Alcaligenaceae</taxon>
        <taxon>Orrella</taxon>
    </lineage>
</organism>
<dbReference type="OrthoDB" id="9805440at2"/>
<dbReference type="GO" id="GO:0020037">
    <property type="term" value="F:heme binding"/>
    <property type="evidence" value="ECO:0007669"/>
    <property type="project" value="InterPro"/>
</dbReference>
<evidence type="ECO:0000256" key="4">
    <source>
        <dbReference type="PROSITE-ProRule" id="PRU00433"/>
    </source>
</evidence>
<keyword evidence="5" id="KW-0812">Transmembrane</keyword>
<keyword evidence="5" id="KW-0472">Membrane</keyword>
<dbReference type="InterPro" id="IPR036909">
    <property type="entry name" value="Cyt_c-like_dom_sf"/>
</dbReference>
<proteinExistence type="predicted"/>
<dbReference type="InterPro" id="IPR009056">
    <property type="entry name" value="Cyt_c-like_dom"/>
</dbReference>
<evidence type="ECO:0000313" key="7">
    <source>
        <dbReference type="EMBL" id="AWB33546.1"/>
    </source>
</evidence>
<keyword evidence="3 4" id="KW-0408">Iron</keyword>
<dbReference type="NCBIfam" id="NF011055">
    <property type="entry name" value="PRK14487.1"/>
    <property type="match status" value="1"/>
</dbReference>
<dbReference type="FunFam" id="1.10.760.10:FF:000003">
    <property type="entry name" value="Cbb3-type cytochrome c oxidase subunit II"/>
    <property type="match status" value="1"/>
</dbReference>
<dbReference type="NCBIfam" id="TIGR00781">
    <property type="entry name" value="ccoO"/>
    <property type="match status" value="1"/>
</dbReference>
<protein>
    <submittedName>
        <fullName evidence="7">Cytochrome-c oxidase, cbb3-type subunit II</fullName>
    </submittedName>
</protein>
<dbReference type="AlphaFoldDB" id="A0A2R4XIA7"/>
<dbReference type="Proteomes" id="UP000244571">
    <property type="component" value="Chromosome"/>
</dbReference>
<dbReference type="Gene3D" id="6.10.250.2250">
    <property type="match status" value="1"/>
</dbReference>
<feature type="domain" description="Cytochrome c" evidence="6">
    <location>
        <begin position="58"/>
        <end position="203"/>
    </location>
</feature>
<evidence type="ECO:0000256" key="1">
    <source>
        <dbReference type="ARBA" id="ARBA00022617"/>
    </source>
</evidence>
<dbReference type="Pfam" id="PF02433">
    <property type="entry name" value="FixO"/>
    <property type="match status" value="1"/>
</dbReference>
<keyword evidence="8" id="KW-1185">Reference proteome</keyword>
<dbReference type="GO" id="GO:0046872">
    <property type="term" value="F:metal ion binding"/>
    <property type="evidence" value="ECO:0007669"/>
    <property type="project" value="UniProtKB-KW"/>
</dbReference>
<keyword evidence="2 4" id="KW-0479">Metal-binding</keyword>
<keyword evidence="5" id="KW-1133">Transmembrane helix</keyword>
<dbReference type="InterPro" id="IPR003468">
    <property type="entry name" value="Cyt_c_oxidase_monohaem-su/FixO"/>
</dbReference>
<keyword evidence="1 4" id="KW-0349">Heme</keyword>
<dbReference type="KEGG" id="boz:DBV39_07305"/>
<evidence type="ECO:0000256" key="5">
    <source>
        <dbReference type="SAM" id="Phobius"/>
    </source>
</evidence>
<name>A0A2R4XIA7_9BURK</name>
<evidence type="ECO:0000256" key="2">
    <source>
        <dbReference type="ARBA" id="ARBA00022723"/>
    </source>
</evidence>
<dbReference type="RefSeq" id="WP_108620975.1">
    <property type="nucleotide sequence ID" value="NZ_CP028901.1"/>
</dbReference>
<dbReference type="PROSITE" id="PS51007">
    <property type="entry name" value="CYTC"/>
    <property type="match status" value="1"/>
</dbReference>
<evidence type="ECO:0000313" key="8">
    <source>
        <dbReference type="Proteomes" id="UP000244571"/>
    </source>
</evidence>
<accession>A0A2R4XIA7</accession>
<evidence type="ECO:0000256" key="3">
    <source>
        <dbReference type="ARBA" id="ARBA00023004"/>
    </source>
</evidence>
<dbReference type="Gene3D" id="1.10.760.10">
    <property type="entry name" value="Cytochrome c-like domain"/>
    <property type="match status" value="1"/>
</dbReference>
<evidence type="ECO:0000259" key="6">
    <source>
        <dbReference type="PROSITE" id="PS51007"/>
    </source>
</evidence>
<dbReference type="SUPFAM" id="SSF46626">
    <property type="entry name" value="Cytochrome c"/>
    <property type="match status" value="1"/>
</dbReference>
<dbReference type="EMBL" id="CP028901">
    <property type="protein sequence ID" value="AWB33546.1"/>
    <property type="molecule type" value="Genomic_DNA"/>
</dbReference>
<dbReference type="GO" id="GO:0009055">
    <property type="term" value="F:electron transfer activity"/>
    <property type="evidence" value="ECO:0007669"/>
    <property type="project" value="InterPro"/>
</dbReference>
<reference evidence="7 8" key="1">
    <citation type="submission" date="2018-04" db="EMBL/GenBank/DDBJ databases">
        <title>Bordetella sp. HZ20 isolated from seawater.</title>
        <authorList>
            <person name="Sun C."/>
        </authorList>
    </citation>
    <scope>NUCLEOTIDE SEQUENCE [LARGE SCALE GENOMIC DNA]</scope>
    <source>
        <strain evidence="7 8">HZ20</strain>
    </source>
</reference>
<sequence length="225" mass="25519">MSDQKTPFFSHETLEKNIGWMIIASFTVVVFAGLVQIVPLFFQYSTTQAAPGVKPYEPLELVGRDIYIREGCVGCHSQQVRMLRAEVQRYGDYSIAGESVYDHPFLWGSKRTGPDLARIGGRYSDEWHRIHLRNPRDVVPESNMPNYPWLARRSVENMDVARRMEVLRVMGVPYSDEQISQAPEALVGKTEEDAVVAYLQSLGAGVREAMLQRQAEERAAQQKAN</sequence>
<gene>
    <name evidence="7" type="primary">ccoO</name>
    <name evidence="7" type="ORF">DBV39_07305</name>
</gene>